<name>A0A5C6XIE7_9DELT</name>
<evidence type="ECO:0000313" key="2">
    <source>
        <dbReference type="EMBL" id="TXD37305.1"/>
    </source>
</evidence>
<gene>
    <name evidence="2" type="ORF">FRC98_11280</name>
</gene>
<evidence type="ECO:0000313" key="3">
    <source>
        <dbReference type="Proteomes" id="UP000321412"/>
    </source>
</evidence>
<keyword evidence="3" id="KW-1185">Reference proteome</keyword>
<dbReference type="RefSeq" id="WP_146981512.1">
    <property type="nucleotide sequence ID" value="NZ_VOSM01000004.1"/>
</dbReference>
<dbReference type="Proteomes" id="UP000321412">
    <property type="component" value="Unassembled WGS sequence"/>
</dbReference>
<dbReference type="SUPFAM" id="SSF55874">
    <property type="entry name" value="ATPase domain of HSP90 chaperone/DNA topoisomerase II/histidine kinase"/>
    <property type="match status" value="1"/>
</dbReference>
<keyword evidence="1" id="KW-0812">Transmembrane</keyword>
<reference evidence="2 3" key="1">
    <citation type="submission" date="2019-08" db="EMBL/GenBank/DDBJ databases">
        <title>Bradymonadales sp. TMQ4.</title>
        <authorList>
            <person name="Liang Q."/>
        </authorList>
    </citation>
    <scope>NUCLEOTIDE SEQUENCE [LARGE SCALE GENOMIC DNA]</scope>
    <source>
        <strain evidence="2 3">TMQ4</strain>
    </source>
</reference>
<dbReference type="InterPro" id="IPR036890">
    <property type="entry name" value="HATPase_C_sf"/>
</dbReference>
<organism evidence="2 3">
    <name type="scientific">Lujinxingia vulgaris</name>
    <dbReference type="NCBI Taxonomy" id="2600176"/>
    <lineage>
        <taxon>Bacteria</taxon>
        <taxon>Deltaproteobacteria</taxon>
        <taxon>Bradymonadales</taxon>
        <taxon>Lujinxingiaceae</taxon>
        <taxon>Lujinxingia</taxon>
    </lineage>
</organism>
<dbReference type="EMBL" id="VOSM01000004">
    <property type="protein sequence ID" value="TXD37305.1"/>
    <property type="molecule type" value="Genomic_DNA"/>
</dbReference>
<dbReference type="AlphaFoldDB" id="A0A5C6XIE7"/>
<feature type="transmembrane region" description="Helical" evidence="1">
    <location>
        <begin position="286"/>
        <end position="303"/>
    </location>
</feature>
<keyword evidence="1" id="KW-1133">Transmembrane helix</keyword>
<dbReference type="OrthoDB" id="9834646at2"/>
<evidence type="ECO:0000256" key="1">
    <source>
        <dbReference type="SAM" id="Phobius"/>
    </source>
</evidence>
<dbReference type="Gene3D" id="3.30.565.10">
    <property type="entry name" value="Histidine kinase-like ATPase, C-terminal domain"/>
    <property type="match status" value="1"/>
</dbReference>
<comment type="caution">
    <text evidence="2">The sequence shown here is derived from an EMBL/GenBank/DDBJ whole genome shotgun (WGS) entry which is preliminary data.</text>
</comment>
<proteinExistence type="predicted"/>
<dbReference type="Gene3D" id="3.30.450.20">
    <property type="entry name" value="PAS domain"/>
    <property type="match status" value="1"/>
</dbReference>
<accession>A0A5C6XIE7</accession>
<evidence type="ECO:0008006" key="4">
    <source>
        <dbReference type="Google" id="ProtNLM"/>
    </source>
</evidence>
<sequence length="832" mass="89774">MLTLGVLCALIGAVGGGRWLDEALTRAAYLLRGERTTTQSVVVVTLDEVFAEQRGPAPYEAALLEELVGRVQGDGARLVAVYAGAGLAWGPAQAVHGCPAEVVYYAESRPRWLGSECEFWRLTPGEFEPGPQARVVREGGARTLVGYLAERAGYAIGARQQVGINYSGGMPRLSAANLEEAGFVEGLFRGRVVFVVPDVRGGVERAGTPYGEVAREVVRAEAVATIADDAGLVRPPGQGPLGLIVGLLVGAWAATRRASLLWLVGAMMLAWGAVFAGFYVGLALSGAGVVAGAFVGFSVVHFVPATRRARGREVQALLAGAVKEATSRRGSSGASGEAFWSELLARAGAVLGVEAMSLAELGQGSWWIGFRAHLGLSDDGIAELRRDVRRSPYRQAYERRTLQVVTGYVREGGLETVMVPLVVRERVVGFWMLHVPSATTVIEARRPALERVARQLADEIVWRWMEHGVPEVMAQEMDRADAMVGAALAAMEHLELDRRALEDVSENAQVGLMLANLFGEVTFENEAMRRLLEGQERVQGGIYGLIARHSEEDEASVARRIDEVLSGGEAQRFRWEPDEEGGRLVEICVSAVWREEMGRRVVRGLVLTALDVSSAVEGAREKLNLIRVVNTRAADLLSVVSGYTNVLSMSSGLGTAERTLVEGLEEAIADLGRVVDDFQGVLKPPQDVQATMPLSVQYVVREALRGASTQTELTGVRVDVPTEPMIARGHPESIQKAIRLMIQDSAELVPDQVQIEVSVHQEGEQTRIRVHVPNVMIPTSLLQRLLEGGEGDVSGGNRLFLAKQYVQGSGGRLEAHSELDGLTYDIILPKGR</sequence>
<keyword evidence="1" id="KW-0472">Membrane</keyword>
<feature type="transmembrane region" description="Helical" evidence="1">
    <location>
        <begin position="261"/>
        <end position="280"/>
    </location>
</feature>
<protein>
    <recommendedName>
        <fullName evidence="4">CHASE2 domain-containing protein</fullName>
    </recommendedName>
</protein>